<dbReference type="Proteomes" id="UP000318138">
    <property type="component" value="Chromosome"/>
</dbReference>
<dbReference type="EMBL" id="CP041372">
    <property type="protein sequence ID" value="QKS71866.1"/>
    <property type="molecule type" value="Genomic_DNA"/>
</dbReference>
<organism evidence="16 17">
    <name type="scientific">Paenalkalicoccus suaedae</name>
    <dbReference type="NCBI Taxonomy" id="2592382"/>
    <lineage>
        <taxon>Bacteria</taxon>
        <taxon>Bacillati</taxon>
        <taxon>Bacillota</taxon>
        <taxon>Bacilli</taxon>
        <taxon>Bacillales</taxon>
        <taxon>Bacillaceae</taxon>
        <taxon>Paenalkalicoccus</taxon>
    </lineage>
</organism>
<dbReference type="EC" id="2.7.13.3" evidence="13"/>
<keyword evidence="17" id="KW-1185">Reference proteome</keyword>
<dbReference type="PIRSF" id="PIRSF037431">
    <property type="entry name" value="STHK_LiaS"/>
    <property type="match status" value="1"/>
</dbReference>
<evidence type="ECO:0000256" key="11">
    <source>
        <dbReference type="ARBA" id="ARBA00023012"/>
    </source>
</evidence>
<evidence type="ECO:0000256" key="5">
    <source>
        <dbReference type="ARBA" id="ARBA00022679"/>
    </source>
</evidence>
<feature type="transmembrane region" description="Helical" evidence="14">
    <location>
        <begin position="7"/>
        <end position="27"/>
    </location>
</feature>
<name>A0A859FI40_9BACI</name>
<evidence type="ECO:0000256" key="12">
    <source>
        <dbReference type="ARBA" id="ARBA00023136"/>
    </source>
</evidence>
<dbReference type="PANTHER" id="PTHR24421:SF37">
    <property type="entry name" value="SENSOR HISTIDINE KINASE NARS"/>
    <property type="match status" value="1"/>
</dbReference>
<evidence type="ECO:0000259" key="15">
    <source>
        <dbReference type="PROSITE" id="PS50109"/>
    </source>
</evidence>
<proteinExistence type="predicted"/>
<dbReference type="RefSeq" id="WP_176009849.1">
    <property type="nucleotide sequence ID" value="NZ_CP041372.2"/>
</dbReference>
<evidence type="ECO:0000256" key="1">
    <source>
        <dbReference type="ARBA" id="ARBA00000085"/>
    </source>
</evidence>
<dbReference type="SUPFAM" id="SSF55874">
    <property type="entry name" value="ATPase domain of HSP90 chaperone/DNA topoisomerase II/histidine kinase"/>
    <property type="match status" value="1"/>
</dbReference>
<evidence type="ECO:0000256" key="7">
    <source>
        <dbReference type="ARBA" id="ARBA00022741"/>
    </source>
</evidence>
<keyword evidence="12 13" id="KW-0472">Membrane</keyword>
<dbReference type="Pfam" id="PF07730">
    <property type="entry name" value="HisKA_3"/>
    <property type="match status" value="1"/>
</dbReference>
<keyword evidence="7 13" id="KW-0547">Nucleotide-binding</keyword>
<dbReference type="PROSITE" id="PS50109">
    <property type="entry name" value="HIS_KIN"/>
    <property type="match status" value="1"/>
</dbReference>
<comment type="catalytic activity">
    <reaction evidence="1 13">
        <text>ATP + protein L-histidine = ADP + protein N-phospho-L-histidine.</text>
        <dbReference type="EC" id="2.7.13.3"/>
    </reaction>
</comment>
<dbReference type="GO" id="GO:0005886">
    <property type="term" value="C:plasma membrane"/>
    <property type="evidence" value="ECO:0007669"/>
    <property type="project" value="UniProtKB-SubCell"/>
</dbReference>
<dbReference type="GO" id="GO:0005524">
    <property type="term" value="F:ATP binding"/>
    <property type="evidence" value="ECO:0007669"/>
    <property type="project" value="UniProtKB-UniRule"/>
</dbReference>
<dbReference type="InterPro" id="IPR005467">
    <property type="entry name" value="His_kinase_dom"/>
</dbReference>
<evidence type="ECO:0000256" key="9">
    <source>
        <dbReference type="ARBA" id="ARBA00022840"/>
    </source>
</evidence>
<dbReference type="SMART" id="SM00387">
    <property type="entry name" value="HATPase_c"/>
    <property type="match status" value="1"/>
</dbReference>
<dbReference type="Gene3D" id="3.30.565.10">
    <property type="entry name" value="Histidine kinase-like ATPase, C-terminal domain"/>
    <property type="match status" value="1"/>
</dbReference>
<dbReference type="InterPro" id="IPR017202">
    <property type="entry name" value="LiaS/VraS"/>
</dbReference>
<dbReference type="InterPro" id="IPR011712">
    <property type="entry name" value="Sig_transdc_His_kin_sub3_dim/P"/>
</dbReference>
<dbReference type="KEGG" id="psua:FLK61_34940"/>
<feature type="transmembrane region" description="Helical" evidence="14">
    <location>
        <begin position="47"/>
        <end position="70"/>
    </location>
</feature>
<evidence type="ECO:0000256" key="2">
    <source>
        <dbReference type="ARBA" id="ARBA00004651"/>
    </source>
</evidence>
<dbReference type="InterPro" id="IPR036890">
    <property type="entry name" value="HATPase_C_sf"/>
</dbReference>
<keyword evidence="4" id="KW-0597">Phosphoprotein</keyword>
<keyword evidence="5 13" id="KW-0808">Transferase</keyword>
<dbReference type="InterPro" id="IPR050482">
    <property type="entry name" value="Sensor_HK_TwoCompSys"/>
</dbReference>
<evidence type="ECO:0000256" key="6">
    <source>
        <dbReference type="ARBA" id="ARBA00022692"/>
    </source>
</evidence>
<comment type="subcellular location">
    <subcellularLocation>
        <location evidence="2 13">Cell membrane</location>
        <topology evidence="2 13">Multi-pass membrane protein</topology>
    </subcellularLocation>
</comment>
<sequence length="337" mass="38257">MNRLTIQLYVTSISLAVLMITLGLLTYMTFPIELGLLWSQTLFSLPYIVTISLILLGAAFFFGLITVYFWRKQAGAVNKSLDTILDGRELEENMEQAGPDLRPIFEKLTTLQERVNYQRELSQRLATQQAEEREESLQQVVAEERNRLARELHDSVSQQLFAASMLIATANETQERSEQLELVEKMVNQAQTEMRALLLHLRPAQLKGKRLDEGIQGLIQELEQRVPVRIIAKLENLSLAKGTEDHLFRIVQEAMSNTLRHAQATQMELLLMYRENTVILRVTDNGKGFVPEETVASYGLQTMKERAEEVGGTLKVVSVLNQGTKLEVKIPMVKEAT</sequence>
<dbReference type="PANTHER" id="PTHR24421">
    <property type="entry name" value="NITRATE/NITRITE SENSOR PROTEIN NARX-RELATED"/>
    <property type="match status" value="1"/>
</dbReference>
<evidence type="ECO:0000256" key="4">
    <source>
        <dbReference type="ARBA" id="ARBA00022553"/>
    </source>
</evidence>
<dbReference type="InterPro" id="IPR003594">
    <property type="entry name" value="HATPase_dom"/>
</dbReference>
<dbReference type="Gene3D" id="1.20.5.1930">
    <property type="match status" value="1"/>
</dbReference>
<dbReference type="AlphaFoldDB" id="A0A859FI40"/>
<dbReference type="Pfam" id="PF02518">
    <property type="entry name" value="HATPase_c"/>
    <property type="match status" value="1"/>
</dbReference>
<dbReference type="GO" id="GO:0000155">
    <property type="term" value="F:phosphorelay sensor kinase activity"/>
    <property type="evidence" value="ECO:0007669"/>
    <property type="project" value="UniProtKB-UniRule"/>
</dbReference>
<gene>
    <name evidence="16" type="ORF">FLK61_34940</name>
</gene>
<protein>
    <recommendedName>
        <fullName evidence="13">Sensor histidine kinase</fullName>
        <ecNumber evidence="13">2.7.13.3</ecNumber>
    </recommendedName>
</protein>
<evidence type="ECO:0000256" key="10">
    <source>
        <dbReference type="ARBA" id="ARBA00022989"/>
    </source>
</evidence>
<reference evidence="17" key="1">
    <citation type="submission" date="2019-07" db="EMBL/GenBank/DDBJ databases">
        <title>Bacillus alkalisoli sp. nov. isolated from saline soil.</title>
        <authorList>
            <person name="Sun J.-Q."/>
            <person name="Xu L."/>
        </authorList>
    </citation>
    <scope>NUCLEOTIDE SEQUENCE [LARGE SCALE GENOMIC DNA]</scope>
    <source>
        <strain evidence="17">M4U3P1</strain>
    </source>
</reference>
<feature type="domain" description="Histidine kinase" evidence="15">
    <location>
        <begin position="147"/>
        <end position="334"/>
    </location>
</feature>
<evidence type="ECO:0000256" key="13">
    <source>
        <dbReference type="PIRNR" id="PIRNR037431"/>
    </source>
</evidence>
<keyword evidence="6 14" id="KW-0812">Transmembrane</keyword>
<dbReference type="GO" id="GO:0046983">
    <property type="term" value="F:protein dimerization activity"/>
    <property type="evidence" value="ECO:0007669"/>
    <property type="project" value="InterPro"/>
</dbReference>
<keyword evidence="9 13" id="KW-0067">ATP-binding</keyword>
<keyword evidence="11 13" id="KW-0902">Two-component regulatory system</keyword>
<keyword evidence="3 13" id="KW-1003">Cell membrane</keyword>
<evidence type="ECO:0000256" key="8">
    <source>
        <dbReference type="ARBA" id="ARBA00022777"/>
    </source>
</evidence>
<dbReference type="CDD" id="cd16917">
    <property type="entry name" value="HATPase_UhpB-NarQ-NarX-like"/>
    <property type="match status" value="1"/>
</dbReference>
<evidence type="ECO:0000313" key="17">
    <source>
        <dbReference type="Proteomes" id="UP000318138"/>
    </source>
</evidence>
<accession>A0A859FI40</accession>
<keyword evidence="8 13" id="KW-0418">Kinase</keyword>
<evidence type="ECO:0000256" key="3">
    <source>
        <dbReference type="ARBA" id="ARBA00022475"/>
    </source>
</evidence>
<evidence type="ECO:0000313" key="16">
    <source>
        <dbReference type="EMBL" id="QKS71866.1"/>
    </source>
</evidence>
<evidence type="ECO:0000256" key="14">
    <source>
        <dbReference type="SAM" id="Phobius"/>
    </source>
</evidence>
<keyword evidence="10 14" id="KW-1133">Transmembrane helix</keyword>